<dbReference type="Proteomes" id="UP001218218">
    <property type="component" value="Unassembled WGS sequence"/>
</dbReference>
<comment type="caution">
    <text evidence="2">The sequence shown here is derived from an EMBL/GenBank/DDBJ whole genome shotgun (WGS) entry which is preliminary data.</text>
</comment>
<feature type="region of interest" description="Disordered" evidence="1">
    <location>
        <begin position="53"/>
        <end position="102"/>
    </location>
</feature>
<evidence type="ECO:0000313" key="3">
    <source>
        <dbReference type="Proteomes" id="UP001218218"/>
    </source>
</evidence>
<feature type="compositionally biased region" description="Basic and acidic residues" evidence="1">
    <location>
        <begin position="62"/>
        <end position="85"/>
    </location>
</feature>
<evidence type="ECO:0000256" key="1">
    <source>
        <dbReference type="SAM" id="MobiDB-lite"/>
    </source>
</evidence>
<dbReference type="EMBL" id="JARIHO010000050">
    <property type="protein sequence ID" value="KAJ7321704.1"/>
    <property type="molecule type" value="Genomic_DNA"/>
</dbReference>
<evidence type="ECO:0000313" key="2">
    <source>
        <dbReference type="EMBL" id="KAJ7321704.1"/>
    </source>
</evidence>
<proteinExistence type="predicted"/>
<keyword evidence="3" id="KW-1185">Reference proteome</keyword>
<sequence length="102" mass="11366">MSAKIRNSAEQFTHFTTPIFVPYLRWDDPSIFVPTAAIPVQLKCKGDGVIEEEKKTAKRAKTSKETKKKIEGADREVKGKRKGDGGEETSQASKELQGDQKN</sequence>
<protein>
    <submittedName>
        <fullName evidence="2">Uncharacterized protein</fullName>
    </submittedName>
</protein>
<dbReference type="AlphaFoldDB" id="A0AAD6ZGB0"/>
<name>A0AAD6ZGB0_9AGAR</name>
<gene>
    <name evidence="2" type="ORF">DFH08DRAFT_818566</name>
</gene>
<accession>A0AAD6ZGB0</accession>
<organism evidence="2 3">
    <name type="scientific">Mycena albidolilacea</name>
    <dbReference type="NCBI Taxonomy" id="1033008"/>
    <lineage>
        <taxon>Eukaryota</taxon>
        <taxon>Fungi</taxon>
        <taxon>Dikarya</taxon>
        <taxon>Basidiomycota</taxon>
        <taxon>Agaricomycotina</taxon>
        <taxon>Agaricomycetes</taxon>
        <taxon>Agaricomycetidae</taxon>
        <taxon>Agaricales</taxon>
        <taxon>Marasmiineae</taxon>
        <taxon>Mycenaceae</taxon>
        <taxon>Mycena</taxon>
    </lineage>
</organism>
<reference evidence="2" key="1">
    <citation type="submission" date="2023-03" db="EMBL/GenBank/DDBJ databases">
        <title>Massive genome expansion in bonnet fungi (Mycena s.s.) driven by repeated elements and novel gene families across ecological guilds.</title>
        <authorList>
            <consortium name="Lawrence Berkeley National Laboratory"/>
            <person name="Harder C.B."/>
            <person name="Miyauchi S."/>
            <person name="Viragh M."/>
            <person name="Kuo A."/>
            <person name="Thoen E."/>
            <person name="Andreopoulos B."/>
            <person name="Lu D."/>
            <person name="Skrede I."/>
            <person name="Drula E."/>
            <person name="Henrissat B."/>
            <person name="Morin E."/>
            <person name="Kohler A."/>
            <person name="Barry K."/>
            <person name="LaButti K."/>
            <person name="Morin E."/>
            <person name="Salamov A."/>
            <person name="Lipzen A."/>
            <person name="Mereny Z."/>
            <person name="Hegedus B."/>
            <person name="Baldrian P."/>
            <person name="Stursova M."/>
            <person name="Weitz H."/>
            <person name="Taylor A."/>
            <person name="Grigoriev I.V."/>
            <person name="Nagy L.G."/>
            <person name="Martin F."/>
            <person name="Kauserud H."/>
        </authorList>
    </citation>
    <scope>NUCLEOTIDE SEQUENCE</scope>
    <source>
        <strain evidence="2">CBHHK002</strain>
    </source>
</reference>